<dbReference type="OrthoDB" id="1902587at2759"/>
<evidence type="ECO:0000313" key="7">
    <source>
        <dbReference type="Proteomes" id="UP000749559"/>
    </source>
</evidence>
<sequence>MATQVTDGVVKEILRQGTGNAPQKGQTITVHCTGSLTTPPKKFWSTKDPGQQPFSFQVGLGKVIAGWDQGCLTMKQGEIAKLTIRGDKGYGTQGFPAWGITPNAELCFEIEVLNIQ</sequence>
<proteinExistence type="predicted"/>
<comment type="catalytic activity">
    <reaction evidence="1 5">
        <text>[protein]-peptidylproline (omega=180) = [protein]-peptidylproline (omega=0)</text>
        <dbReference type="Rhea" id="RHEA:16237"/>
        <dbReference type="Rhea" id="RHEA-COMP:10747"/>
        <dbReference type="Rhea" id="RHEA-COMP:10748"/>
        <dbReference type="ChEBI" id="CHEBI:83833"/>
        <dbReference type="ChEBI" id="CHEBI:83834"/>
        <dbReference type="EC" id="5.2.1.8"/>
    </reaction>
</comment>
<accession>A0A8J1UPV6</accession>
<dbReference type="FunFam" id="3.10.50.40:FF:000006">
    <property type="entry name" value="Peptidyl-prolyl cis-trans isomerase"/>
    <property type="match status" value="1"/>
</dbReference>
<dbReference type="SUPFAM" id="SSF54534">
    <property type="entry name" value="FKBP-like"/>
    <property type="match status" value="1"/>
</dbReference>
<dbReference type="Pfam" id="PF00254">
    <property type="entry name" value="FKBP_C"/>
    <property type="match status" value="1"/>
</dbReference>
<evidence type="ECO:0000256" key="5">
    <source>
        <dbReference type="PROSITE-ProRule" id="PRU00277"/>
    </source>
</evidence>
<evidence type="ECO:0000256" key="2">
    <source>
        <dbReference type="ARBA" id="ARBA00013194"/>
    </source>
</evidence>
<dbReference type="PANTHER" id="PTHR10516:SF443">
    <property type="entry name" value="FK506-BINDING PROTEIN 59-RELATED"/>
    <property type="match status" value="1"/>
</dbReference>
<organism evidence="6 7">
    <name type="scientific">Owenia fusiformis</name>
    <name type="common">Polychaete worm</name>
    <dbReference type="NCBI Taxonomy" id="6347"/>
    <lineage>
        <taxon>Eukaryota</taxon>
        <taxon>Metazoa</taxon>
        <taxon>Spiralia</taxon>
        <taxon>Lophotrochozoa</taxon>
        <taxon>Annelida</taxon>
        <taxon>Polychaeta</taxon>
        <taxon>Sedentaria</taxon>
        <taxon>Canalipalpata</taxon>
        <taxon>Sabellida</taxon>
        <taxon>Oweniida</taxon>
        <taxon>Oweniidae</taxon>
        <taxon>Owenia</taxon>
    </lineage>
</organism>
<dbReference type="EMBL" id="CAIIXF020000009">
    <property type="protein sequence ID" value="CAH1793688.1"/>
    <property type="molecule type" value="Genomic_DNA"/>
</dbReference>
<comment type="caution">
    <text evidence="6">The sequence shown here is derived from an EMBL/GenBank/DDBJ whole genome shotgun (WGS) entry which is preliminary data.</text>
</comment>
<dbReference type="InterPro" id="IPR001179">
    <property type="entry name" value="PPIase_FKBP_dom"/>
</dbReference>
<evidence type="ECO:0000256" key="3">
    <source>
        <dbReference type="ARBA" id="ARBA00023110"/>
    </source>
</evidence>
<dbReference type="EC" id="5.2.1.8" evidence="2 5"/>
<dbReference type="GO" id="GO:0003755">
    <property type="term" value="F:peptidyl-prolyl cis-trans isomerase activity"/>
    <property type="evidence" value="ECO:0007669"/>
    <property type="project" value="UniProtKB-KW"/>
</dbReference>
<keyword evidence="7" id="KW-1185">Reference proteome</keyword>
<keyword evidence="3 5" id="KW-0697">Rotamase</keyword>
<dbReference type="InterPro" id="IPR050689">
    <property type="entry name" value="FKBP-type_PPIase"/>
</dbReference>
<protein>
    <recommendedName>
        <fullName evidence="2 5">peptidylprolyl isomerase</fullName>
        <ecNumber evidence="2 5">5.2.1.8</ecNumber>
    </recommendedName>
</protein>
<evidence type="ECO:0000256" key="1">
    <source>
        <dbReference type="ARBA" id="ARBA00000971"/>
    </source>
</evidence>
<dbReference type="InterPro" id="IPR046357">
    <property type="entry name" value="PPIase_dom_sf"/>
</dbReference>
<name>A0A8J1UPV6_OWEFU</name>
<dbReference type="AlphaFoldDB" id="A0A8J1UPV6"/>
<keyword evidence="4 5" id="KW-0413">Isomerase</keyword>
<gene>
    <name evidence="6" type="ORF">OFUS_LOCUS18509</name>
</gene>
<dbReference type="Proteomes" id="UP000749559">
    <property type="component" value="Unassembled WGS sequence"/>
</dbReference>
<evidence type="ECO:0000256" key="4">
    <source>
        <dbReference type="ARBA" id="ARBA00023235"/>
    </source>
</evidence>
<dbReference type="PROSITE" id="PS50059">
    <property type="entry name" value="FKBP_PPIASE"/>
    <property type="match status" value="1"/>
</dbReference>
<reference evidence="6" key="1">
    <citation type="submission" date="2022-03" db="EMBL/GenBank/DDBJ databases">
        <authorList>
            <person name="Martin C."/>
        </authorList>
    </citation>
    <scope>NUCLEOTIDE SEQUENCE</scope>
</reference>
<dbReference type="PANTHER" id="PTHR10516">
    <property type="entry name" value="PEPTIDYL-PROLYL CIS-TRANS ISOMERASE"/>
    <property type="match status" value="1"/>
</dbReference>
<evidence type="ECO:0000313" key="6">
    <source>
        <dbReference type="EMBL" id="CAH1793688.1"/>
    </source>
</evidence>
<dbReference type="GO" id="GO:0005737">
    <property type="term" value="C:cytoplasm"/>
    <property type="evidence" value="ECO:0007669"/>
    <property type="project" value="TreeGrafter"/>
</dbReference>
<dbReference type="Gene3D" id="3.10.50.40">
    <property type="match status" value="1"/>
</dbReference>